<proteinExistence type="predicted"/>
<evidence type="ECO:0000259" key="1">
    <source>
        <dbReference type="Pfam" id="PF05662"/>
    </source>
</evidence>
<dbReference type="Gene3D" id="1.20.5.2280">
    <property type="match status" value="1"/>
</dbReference>
<comment type="caution">
    <text evidence="2">The sequence shown here is derived from an EMBL/GenBank/DDBJ whole genome shotgun (WGS) entry which is preliminary data.</text>
</comment>
<dbReference type="Pfam" id="PF05662">
    <property type="entry name" value="YadA_stalk"/>
    <property type="match status" value="3"/>
</dbReference>
<feature type="domain" description="Trimeric autotransporter adhesin YadA-like stalk" evidence="1">
    <location>
        <begin position="149"/>
        <end position="181"/>
    </location>
</feature>
<evidence type="ECO:0000313" key="2">
    <source>
        <dbReference type="EMBL" id="MBM6913266.1"/>
    </source>
</evidence>
<name>A0ABS2GGF7_9FIRM</name>
<protein>
    <recommendedName>
        <fullName evidence="1">Trimeric autotransporter adhesin YadA-like stalk domain-containing protein</fullName>
    </recommendedName>
</protein>
<feature type="domain" description="Trimeric autotransporter adhesin YadA-like stalk" evidence="1">
    <location>
        <begin position="726"/>
        <end position="761"/>
    </location>
</feature>
<dbReference type="Gene3D" id="2.150.10.10">
    <property type="entry name" value="Serralysin-like metalloprotease, C-terminal"/>
    <property type="match status" value="1"/>
</dbReference>
<dbReference type="InterPro" id="IPR011049">
    <property type="entry name" value="Serralysin-like_metalloprot_C"/>
</dbReference>
<feature type="domain" description="Trimeric autotransporter adhesin YadA-like stalk" evidence="1">
    <location>
        <begin position="383"/>
        <end position="421"/>
    </location>
</feature>
<dbReference type="InterPro" id="IPR008635">
    <property type="entry name" value="Coiled_stalk_dom"/>
</dbReference>
<gene>
    <name evidence="2" type="ORF">H6A01_08030</name>
</gene>
<sequence>MVGRSLTDPTVAGAIYQLTKAQQQDIFNVATITGMTADELKDKLSEINYDNSQAQGKGSIAIGYSAGTTQEGGLALGYKAKVLAQDDFVAGSVALGDKSTVSDTDLEATKQAGKQYKTAISGNASIPNGGVVSVGTTRSDDGYQPMTRRIINVAAGYNDTDAVNVAQLKSLAAQEITLQDGQNKKTTAQAIGKEDGVNFTLSGGANGDITTVASGTTVTFGLNKAASVTNTGADKDKAVTSGAVYTAVSGAKTKVDANETDTTGILTIGKTESQDLTANSYTLGINTEKLKEVLANDFVSKKDGLTADISYTANGAAAKKVGLSAGLNFTNTDNLTASVEENGVVKYALNSDLTGVNSISSGKNSTDTKITLESDSVTLNNKKISGLAQGTEDSDAVNLGQMNSAINTATSTITSNVKTVENKVTALEGNTIVLTGDGTSKTDVQTLGQKGGINFGVKGGADITTSASGSDITLSLNKATSVTNSETDKDKVVTSDAVYTAVSGAKTKVEKDTKDTTGILEVTKAEGTDLAADTYTLSVNTAKLENEMKTSLNDDFAKVDASNLSDSNVTSWRDKLNVYSKGDTYNKSETYNKTEVENLAKTSKTEVVADTNQSAITVNKTQISDGTNPDIYTVGFNSEKLAEATNISYKAGGDETAKTVSLSKGLNFQAEANLTAMSAADGQITYGLNSDLTGITSISGPAGKDGTNGTKIIITENGIDLGGKTISHIADGTDAKDAATVGQVESKITTAKDGITKTLTETITSTVNTLGNNTITLTGDGSSTTAAQSLNQEGGISFGIKGSADITTSASGSDITLSLNKAGSVTNTGDDANKVVTSSAVYNAVTGAKTKVAVNPAMGGILQVEKTAGTDLAGDTYTLSVNTAKLTETLDDSFAKKDASNIKETEAGQWRTALNIYDKSE</sequence>
<dbReference type="EMBL" id="JACJLA010000015">
    <property type="protein sequence ID" value="MBM6913266.1"/>
    <property type="molecule type" value="Genomic_DNA"/>
</dbReference>
<accession>A0ABS2GGF7</accession>
<organism evidence="2 3">
    <name type="scientific">Veillonella magna</name>
    <dbReference type="NCBI Taxonomy" id="464322"/>
    <lineage>
        <taxon>Bacteria</taxon>
        <taxon>Bacillati</taxon>
        <taxon>Bacillota</taxon>
        <taxon>Negativicutes</taxon>
        <taxon>Veillonellales</taxon>
        <taxon>Veillonellaceae</taxon>
        <taxon>Veillonella</taxon>
    </lineage>
</organism>
<dbReference type="RefSeq" id="WP_205088217.1">
    <property type="nucleotide sequence ID" value="NZ_JACJLA010000015.1"/>
</dbReference>
<reference evidence="2 3" key="1">
    <citation type="journal article" date="2021" name="Sci. Rep.">
        <title>The distribution of antibiotic resistance genes in chicken gut microbiota commensals.</title>
        <authorList>
            <person name="Juricova H."/>
            <person name="Matiasovicova J."/>
            <person name="Kubasova T."/>
            <person name="Cejkova D."/>
            <person name="Rychlik I."/>
        </authorList>
    </citation>
    <scope>NUCLEOTIDE SEQUENCE [LARGE SCALE GENOMIC DNA]</scope>
    <source>
        <strain evidence="2 3">An537</strain>
    </source>
</reference>
<keyword evidence="3" id="KW-1185">Reference proteome</keyword>
<evidence type="ECO:0000313" key="3">
    <source>
        <dbReference type="Proteomes" id="UP000707138"/>
    </source>
</evidence>
<dbReference type="Proteomes" id="UP000707138">
    <property type="component" value="Unassembled WGS sequence"/>
</dbReference>
<feature type="non-terminal residue" evidence="2">
    <location>
        <position position="921"/>
    </location>
</feature>
<dbReference type="SUPFAM" id="SSF101967">
    <property type="entry name" value="Adhesin YadA, collagen-binding domain"/>
    <property type="match status" value="1"/>
</dbReference>